<comment type="caution">
    <text evidence="8">The sequence shown here is derived from an EMBL/GenBank/DDBJ whole genome shotgun (WGS) entry which is preliminary data.</text>
</comment>
<protein>
    <submittedName>
        <fullName evidence="8">CoA pyrophosphatase</fullName>
    </submittedName>
</protein>
<evidence type="ECO:0000256" key="6">
    <source>
        <dbReference type="ARBA" id="ARBA00023211"/>
    </source>
</evidence>
<feature type="domain" description="Nudix hydrolase" evidence="7">
    <location>
        <begin position="39"/>
        <end position="170"/>
    </location>
</feature>
<keyword evidence="9" id="KW-1185">Reference proteome</keyword>
<keyword evidence="4" id="KW-0378">Hydrolase</keyword>
<evidence type="ECO:0000313" key="9">
    <source>
        <dbReference type="Proteomes" id="UP000654304"/>
    </source>
</evidence>
<evidence type="ECO:0000256" key="3">
    <source>
        <dbReference type="ARBA" id="ARBA00022723"/>
    </source>
</evidence>
<dbReference type="EMBL" id="JACOGD010000004">
    <property type="protein sequence ID" value="MBC3931877.1"/>
    <property type="molecule type" value="Genomic_DNA"/>
</dbReference>
<keyword evidence="6" id="KW-0464">Manganese</keyword>
<organism evidence="8 9">
    <name type="scientific">Undibacterium curvum</name>
    <dbReference type="NCBI Taxonomy" id="2762294"/>
    <lineage>
        <taxon>Bacteria</taxon>
        <taxon>Pseudomonadati</taxon>
        <taxon>Pseudomonadota</taxon>
        <taxon>Betaproteobacteria</taxon>
        <taxon>Burkholderiales</taxon>
        <taxon>Oxalobacteraceae</taxon>
        <taxon>Undibacterium</taxon>
    </lineage>
</organism>
<keyword evidence="5" id="KW-0460">Magnesium</keyword>
<dbReference type="CDD" id="cd03426">
    <property type="entry name" value="NUDIX_CoAse_Nudt7"/>
    <property type="match status" value="1"/>
</dbReference>
<dbReference type="InterPro" id="IPR045121">
    <property type="entry name" value="CoAse"/>
</dbReference>
<comment type="cofactor">
    <cofactor evidence="2">
        <name>Mg(2+)</name>
        <dbReference type="ChEBI" id="CHEBI:18420"/>
    </cofactor>
</comment>
<dbReference type="PANTHER" id="PTHR12992">
    <property type="entry name" value="NUDIX HYDROLASE"/>
    <property type="match status" value="1"/>
</dbReference>
<name>A0ABR7A4P3_9BURK</name>
<dbReference type="PROSITE" id="PS51462">
    <property type="entry name" value="NUDIX"/>
    <property type="match status" value="1"/>
</dbReference>
<dbReference type="PANTHER" id="PTHR12992:SF11">
    <property type="entry name" value="MITOCHONDRIAL COENZYME A DIPHOSPHATASE NUDT8"/>
    <property type="match status" value="1"/>
</dbReference>
<dbReference type="InterPro" id="IPR000086">
    <property type="entry name" value="NUDIX_hydrolase_dom"/>
</dbReference>
<dbReference type="NCBIfam" id="NF007980">
    <property type="entry name" value="PRK10707.1"/>
    <property type="match status" value="1"/>
</dbReference>
<evidence type="ECO:0000259" key="7">
    <source>
        <dbReference type="PROSITE" id="PS51462"/>
    </source>
</evidence>
<gene>
    <name evidence="8" type="ORF">H8K43_09360</name>
</gene>
<dbReference type="Gene3D" id="3.90.79.10">
    <property type="entry name" value="Nucleoside Triphosphate Pyrophosphohydrolase"/>
    <property type="match status" value="1"/>
</dbReference>
<dbReference type="InterPro" id="IPR015797">
    <property type="entry name" value="NUDIX_hydrolase-like_dom_sf"/>
</dbReference>
<evidence type="ECO:0000256" key="4">
    <source>
        <dbReference type="ARBA" id="ARBA00022801"/>
    </source>
</evidence>
<evidence type="ECO:0000313" key="8">
    <source>
        <dbReference type="EMBL" id="MBC3931877.1"/>
    </source>
</evidence>
<dbReference type="Pfam" id="PF00293">
    <property type="entry name" value="NUDIX"/>
    <property type="match status" value="1"/>
</dbReference>
<keyword evidence="3" id="KW-0479">Metal-binding</keyword>
<comment type="cofactor">
    <cofactor evidence="1">
        <name>Mn(2+)</name>
        <dbReference type="ChEBI" id="CHEBI:29035"/>
    </cofactor>
</comment>
<reference evidence="8 9" key="1">
    <citation type="submission" date="2020-08" db="EMBL/GenBank/DDBJ databases">
        <title>Novel species isolated from subtropical streams in China.</title>
        <authorList>
            <person name="Lu H."/>
        </authorList>
    </citation>
    <scope>NUCLEOTIDE SEQUENCE [LARGE SCALE GENOMIC DNA]</scope>
    <source>
        <strain evidence="8 9">CY22W</strain>
    </source>
</reference>
<accession>A0ABR7A4P3</accession>
<sequence>MPAAERMTVAGLRQRFRQTLDWQPEINVDEQSMHSGAAFRPASVLIPVVNRAQPSLLLTQRAANLQHHAGQISFPGGRFEESDASLIDTALRETEEEVGLSRQQIEVLGVLPEYRTGTGYLVTPVVAIIEPPFEIRYDEGEVASVFEVPLAFLMDGKHHERRLVAMPDGRERHFYAMPYEQHFIWGATAGMLRNLYHFLRA</sequence>
<proteinExistence type="predicted"/>
<dbReference type="SUPFAM" id="SSF55811">
    <property type="entry name" value="Nudix"/>
    <property type="match status" value="1"/>
</dbReference>
<dbReference type="Proteomes" id="UP000654304">
    <property type="component" value="Unassembled WGS sequence"/>
</dbReference>
<evidence type="ECO:0000256" key="5">
    <source>
        <dbReference type="ARBA" id="ARBA00022842"/>
    </source>
</evidence>
<evidence type="ECO:0000256" key="1">
    <source>
        <dbReference type="ARBA" id="ARBA00001936"/>
    </source>
</evidence>
<evidence type="ECO:0000256" key="2">
    <source>
        <dbReference type="ARBA" id="ARBA00001946"/>
    </source>
</evidence>